<feature type="chain" id="PRO_5045514835" evidence="2">
    <location>
        <begin position="21"/>
        <end position="812"/>
    </location>
</feature>
<feature type="compositionally biased region" description="Basic and acidic residues" evidence="1">
    <location>
        <begin position="157"/>
        <end position="171"/>
    </location>
</feature>
<name>A0ABQ8P6B0_9CRYT</name>
<feature type="compositionally biased region" description="Polar residues" evidence="1">
    <location>
        <begin position="58"/>
        <end position="73"/>
    </location>
</feature>
<feature type="compositionally biased region" description="Polar residues" evidence="1">
    <location>
        <begin position="371"/>
        <end position="383"/>
    </location>
</feature>
<feature type="compositionally biased region" description="Basic and acidic residues" evidence="1">
    <location>
        <begin position="348"/>
        <end position="361"/>
    </location>
</feature>
<gene>
    <name evidence="3" type="ORF">OJ252_2065</name>
</gene>
<feature type="compositionally biased region" description="Polar residues" evidence="1">
    <location>
        <begin position="110"/>
        <end position="121"/>
    </location>
</feature>
<feature type="compositionally biased region" description="Low complexity" evidence="1">
    <location>
        <begin position="403"/>
        <end position="412"/>
    </location>
</feature>
<evidence type="ECO:0000313" key="3">
    <source>
        <dbReference type="EMBL" id="KAJ1609876.1"/>
    </source>
</evidence>
<reference evidence="3" key="1">
    <citation type="submission" date="2022-10" db="EMBL/GenBank/DDBJ databases">
        <title>Adaptive evolution leads to modifications in subtelomeric GC content in a zoonotic Cryptosporidium species.</title>
        <authorList>
            <person name="Li J."/>
            <person name="Feng Y."/>
            <person name="Xiao L."/>
        </authorList>
    </citation>
    <scope>NUCLEOTIDE SEQUENCE</scope>
    <source>
        <strain evidence="3">25894</strain>
    </source>
</reference>
<keyword evidence="2" id="KW-0732">Signal</keyword>
<evidence type="ECO:0000256" key="2">
    <source>
        <dbReference type="SAM" id="SignalP"/>
    </source>
</evidence>
<feature type="compositionally biased region" description="Acidic residues" evidence="1">
    <location>
        <begin position="438"/>
        <end position="447"/>
    </location>
</feature>
<feature type="region of interest" description="Disordered" evidence="1">
    <location>
        <begin position="198"/>
        <end position="217"/>
    </location>
</feature>
<sequence length="812" mass="91183">MHRKLQALVLGFFLIILSAASEDSISIESSLVGNGDVSNGDFEDQSLETSKSPLFGTTEASSSANVDAASETTTSDDFEQPAERPEQSTSLNLDELEEFKESSLLDSKEGSTSFNGAQDASRSPLFANIDASSSEGSSSMLVDKSAENSGFEGSMDFEQKERSEYSPKNQEESLLLLEDPNYTVDDALLLLKKQRKIQENARGRGKQAAEPDMHGLDYNQYTTEYPVDTEYYVPSFQDKTADLTVSSAQEHLSEEEESPLQAKELSPPKESEDSPVSLPLPVNSEESRKDHVSEHSQSNSDASVEDPELISSYAEKSKSEGNDEISVSNPFDTPVSERSKSNKFGLSIERESSKTLEKENGDLEQLDLGNSLETPENEASVSRSNDDVSNEEEDKVLSEPQIVSAPSSVSSPDESEEEKSTESSTNNETSRSEKTENPDVDSESEPEGENKSVGENEALIDSYSNVQDTELIPEQDSDENSMNRSLLEARDQSAESGEFSQEQIMEKSQNIPQFEASPLLYSETLRNEESADRLRGILLPLVDMFQVSIGCAAPCPYQRYFIQTDRVLKRISKVEAKTIELLNIMKKAREITIKEVSDFFKFHQTAAKRRALLYVQKHLKAAKLLHFKIEAAKKTVLFALKIRIILQLLPSKYSREYTVEELDRFGPQVDLALQEYNGIRSSLGSKTLKYGVVRHLSLSDYDQKIHSFKSILDNDLAVFVSKMSTFQKFVSKHRKLSFALYEMMDKAGYPIKKKYFMVDRKGLTKEQLRLYKKKVSEDDKQAKNRLGKKEYAQFKNSKEGKWRQFSKKVYSS</sequence>
<evidence type="ECO:0000313" key="4">
    <source>
        <dbReference type="Proteomes" id="UP001071777"/>
    </source>
</evidence>
<feature type="region of interest" description="Disordered" evidence="1">
    <location>
        <begin position="33"/>
        <end position="177"/>
    </location>
</feature>
<comment type="caution">
    <text evidence="3">The sequence shown here is derived from an EMBL/GenBank/DDBJ whole genome shotgun (WGS) entry which is preliminary data.</text>
</comment>
<feature type="compositionally biased region" description="Basic and acidic residues" evidence="1">
    <location>
        <begin position="99"/>
        <end position="109"/>
    </location>
</feature>
<feature type="compositionally biased region" description="Basic and acidic residues" evidence="1">
    <location>
        <begin position="198"/>
        <end position="215"/>
    </location>
</feature>
<feature type="signal peptide" evidence="2">
    <location>
        <begin position="1"/>
        <end position="20"/>
    </location>
</feature>
<feature type="region of interest" description="Disordered" evidence="1">
    <location>
        <begin position="242"/>
        <end position="458"/>
    </location>
</feature>
<feature type="compositionally biased region" description="Polar residues" evidence="1">
    <location>
        <begin position="130"/>
        <end position="140"/>
    </location>
</feature>
<dbReference type="EMBL" id="JAPCXB010000076">
    <property type="protein sequence ID" value="KAJ1609876.1"/>
    <property type="molecule type" value="Genomic_DNA"/>
</dbReference>
<proteinExistence type="predicted"/>
<evidence type="ECO:0000256" key="1">
    <source>
        <dbReference type="SAM" id="MobiDB-lite"/>
    </source>
</evidence>
<protein>
    <submittedName>
        <fullName evidence="3">Uncharacterized protein</fullName>
    </submittedName>
</protein>
<accession>A0ABQ8P6B0</accession>
<feature type="compositionally biased region" description="Polar residues" evidence="1">
    <location>
        <begin position="494"/>
        <end position="507"/>
    </location>
</feature>
<keyword evidence="4" id="KW-1185">Reference proteome</keyword>
<organism evidence="3 4">
    <name type="scientific">Cryptosporidium canis</name>
    <dbReference type="NCBI Taxonomy" id="195482"/>
    <lineage>
        <taxon>Eukaryota</taxon>
        <taxon>Sar</taxon>
        <taxon>Alveolata</taxon>
        <taxon>Apicomplexa</taxon>
        <taxon>Conoidasida</taxon>
        <taxon>Coccidia</taxon>
        <taxon>Eucoccidiorida</taxon>
        <taxon>Eimeriorina</taxon>
        <taxon>Cryptosporidiidae</taxon>
        <taxon>Cryptosporidium</taxon>
    </lineage>
</organism>
<feature type="region of interest" description="Disordered" evidence="1">
    <location>
        <begin position="473"/>
        <end position="507"/>
    </location>
</feature>
<dbReference type="Proteomes" id="UP001071777">
    <property type="component" value="Unassembled WGS sequence"/>
</dbReference>
<feature type="compositionally biased region" description="Basic and acidic residues" evidence="1">
    <location>
        <begin position="285"/>
        <end position="294"/>
    </location>
</feature>